<dbReference type="KEGG" id="mpp:MICPUCDRAFT_50992"/>
<feature type="transmembrane region" description="Helical" evidence="7">
    <location>
        <begin position="340"/>
        <end position="359"/>
    </location>
</feature>
<evidence type="ECO:0000256" key="2">
    <source>
        <dbReference type="ARBA" id="ARBA00022448"/>
    </source>
</evidence>
<evidence type="ECO:0000256" key="4">
    <source>
        <dbReference type="ARBA" id="ARBA00022989"/>
    </source>
</evidence>
<feature type="transmembrane region" description="Helical" evidence="7">
    <location>
        <begin position="464"/>
        <end position="481"/>
    </location>
</feature>
<feature type="region of interest" description="Disordered" evidence="6">
    <location>
        <begin position="505"/>
        <end position="525"/>
    </location>
</feature>
<feature type="transmembrane region" description="Helical" evidence="7">
    <location>
        <begin position="437"/>
        <end position="458"/>
    </location>
</feature>
<dbReference type="InterPro" id="IPR036259">
    <property type="entry name" value="MFS_trans_sf"/>
</dbReference>
<dbReference type="AlphaFoldDB" id="C1N0E8"/>
<dbReference type="Gene3D" id="1.20.1250.20">
    <property type="entry name" value="MFS general substrate transporter like domains"/>
    <property type="match status" value="1"/>
</dbReference>
<feature type="transmembrane region" description="Helical" evidence="7">
    <location>
        <begin position="21"/>
        <end position="48"/>
    </location>
</feature>
<dbReference type="GeneID" id="9687064"/>
<gene>
    <name evidence="9" type="ORF">MICPUCDRAFT_50992</name>
</gene>
<name>C1N0E8_MICPC</name>
<feature type="transmembrane region" description="Helical" evidence="7">
    <location>
        <begin position="397"/>
        <end position="416"/>
    </location>
</feature>
<feature type="transmembrane region" description="Helical" evidence="7">
    <location>
        <begin position="157"/>
        <end position="181"/>
    </location>
</feature>
<feature type="transmembrane region" description="Helical" evidence="7">
    <location>
        <begin position="129"/>
        <end position="145"/>
    </location>
</feature>
<evidence type="ECO:0000256" key="6">
    <source>
        <dbReference type="SAM" id="MobiDB-lite"/>
    </source>
</evidence>
<feature type="transmembrane region" description="Helical" evidence="7">
    <location>
        <begin position="102"/>
        <end position="123"/>
    </location>
</feature>
<dbReference type="Proteomes" id="UP000001876">
    <property type="component" value="Unassembled WGS sequence"/>
</dbReference>
<dbReference type="RefSeq" id="XP_003061380.1">
    <property type="nucleotide sequence ID" value="XM_003061334.1"/>
</dbReference>
<dbReference type="GO" id="GO:0016020">
    <property type="term" value="C:membrane"/>
    <property type="evidence" value="ECO:0007669"/>
    <property type="project" value="UniProtKB-SubCell"/>
</dbReference>
<protein>
    <submittedName>
        <fullName evidence="9">Major facilitator superfamily</fullName>
    </submittedName>
</protein>
<feature type="transmembrane region" description="Helical" evidence="7">
    <location>
        <begin position="60"/>
        <end position="81"/>
    </location>
</feature>
<dbReference type="SUPFAM" id="SSF103473">
    <property type="entry name" value="MFS general substrate transporter"/>
    <property type="match status" value="1"/>
</dbReference>
<proteinExistence type="predicted"/>
<keyword evidence="5 7" id="KW-0472">Membrane</keyword>
<reference evidence="9 10" key="1">
    <citation type="journal article" date="2009" name="Science">
        <title>Green evolution and dynamic adaptations revealed by genomes of the marine picoeukaryotes Micromonas.</title>
        <authorList>
            <person name="Worden A.Z."/>
            <person name="Lee J.H."/>
            <person name="Mock T."/>
            <person name="Rouze P."/>
            <person name="Simmons M.P."/>
            <person name="Aerts A.L."/>
            <person name="Allen A.E."/>
            <person name="Cuvelier M.L."/>
            <person name="Derelle E."/>
            <person name="Everett M.V."/>
            <person name="Foulon E."/>
            <person name="Grimwood J."/>
            <person name="Gundlach H."/>
            <person name="Henrissat B."/>
            <person name="Napoli C."/>
            <person name="McDonald S.M."/>
            <person name="Parker M.S."/>
            <person name="Rombauts S."/>
            <person name="Salamov A."/>
            <person name="Von Dassow P."/>
            <person name="Badger J.H."/>
            <person name="Coutinho P.M."/>
            <person name="Demir E."/>
            <person name="Dubchak I."/>
            <person name="Gentemann C."/>
            <person name="Eikrem W."/>
            <person name="Gready J.E."/>
            <person name="John U."/>
            <person name="Lanier W."/>
            <person name="Lindquist E.A."/>
            <person name="Lucas S."/>
            <person name="Mayer K.F."/>
            <person name="Moreau H."/>
            <person name="Not F."/>
            <person name="Otillar R."/>
            <person name="Panaud O."/>
            <person name="Pangilinan J."/>
            <person name="Paulsen I."/>
            <person name="Piegu B."/>
            <person name="Poliakov A."/>
            <person name="Robbens S."/>
            <person name="Schmutz J."/>
            <person name="Toulza E."/>
            <person name="Wyss T."/>
            <person name="Zelensky A."/>
            <person name="Zhou K."/>
            <person name="Armbrust E.V."/>
            <person name="Bhattacharya D."/>
            <person name="Goodenough U.W."/>
            <person name="Van de Peer Y."/>
            <person name="Grigoriev I.V."/>
        </authorList>
    </citation>
    <scope>NUCLEOTIDE SEQUENCE [LARGE SCALE GENOMIC DNA]</scope>
    <source>
        <strain evidence="9 10">CCMP1545</strain>
    </source>
</reference>
<dbReference type="InterPro" id="IPR020846">
    <property type="entry name" value="MFS_dom"/>
</dbReference>
<dbReference type="PROSITE" id="PS50850">
    <property type="entry name" value="MFS"/>
    <property type="match status" value="1"/>
</dbReference>
<dbReference type="PANTHER" id="PTHR23506:SF23">
    <property type="entry name" value="GH10249P"/>
    <property type="match status" value="1"/>
</dbReference>
<accession>C1N0E8</accession>
<feature type="domain" description="Major facilitator superfamily (MFS) profile" evidence="8">
    <location>
        <begin position="22"/>
        <end position="486"/>
    </location>
</feature>
<dbReference type="PANTHER" id="PTHR23506">
    <property type="entry name" value="GH10249P"/>
    <property type="match status" value="1"/>
</dbReference>
<evidence type="ECO:0000256" key="7">
    <source>
        <dbReference type="SAM" id="Phobius"/>
    </source>
</evidence>
<keyword evidence="4 7" id="KW-1133">Transmembrane helix</keyword>
<feature type="compositionally biased region" description="Pro residues" evidence="6">
    <location>
        <begin position="256"/>
        <end position="265"/>
    </location>
</feature>
<keyword evidence="10" id="KW-1185">Reference proteome</keyword>
<dbReference type="InterPro" id="IPR011701">
    <property type="entry name" value="MFS"/>
</dbReference>
<feature type="transmembrane region" description="Helical" evidence="7">
    <location>
        <begin position="187"/>
        <end position="208"/>
    </location>
</feature>
<feature type="region of interest" description="Disordered" evidence="6">
    <location>
        <begin position="252"/>
        <end position="281"/>
    </location>
</feature>
<evidence type="ECO:0000256" key="1">
    <source>
        <dbReference type="ARBA" id="ARBA00004141"/>
    </source>
</evidence>
<dbReference type="GO" id="GO:0022857">
    <property type="term" value="F:transmembrane transporter activity"/>
    <property type="evidence" value="ECO:0007669"/>
    <property type="project" value="InterPro"/>
</dbReference>
<sequence length="525" mass="54459">MASPPEAEAARGSLLRRVVRYPFLPGMAAAFADYLGMALITPALPYFLEEELGMSTRDSSLWTGAITTAQYAGGAVGNTFVGVLGDRLGSRFTLASTLGGDVVFFAATAFARSVALILSGAFFVYTVRFLAGVASPLVPSLMYILERATEEGASKLAGVNAYSASVNFAYAFAGMIVGLFYSELGWTGLNLFSAAVAALALVVVWELAAENNDNGRGDGVGVILGDGEEKQERGGDAEVVSAAAVSAAAAAAEPLGGPPPNPNPNQNPNQNRSPEGPGRDDPDAGVALIVTTLTLRELLNDGGMASHMYTAFNTGYLFMGFLVLYVLMAKEILGWTVVQVGWSFIAIPAANVLTMYALLPAIIRNVGVHGCLTYASFATCAVLTLFAVPAVHSTAVGFMFCVFALIVCIVCAQTPNQMRIKTISDSLSPAQMGQITGISRVCFALGQMVSPIACAALFTASPSAAIASMIATTAGVPAMFLRHSQGMFRDPPPAVRRNLSRVKLVGEDGEGGGAGGGEKGASART</sequence>
<keyword evidence="2" id="KW-0813">Transport</keyword>
<keyword evidence="3 7" id="KW-0812">Transmembrane</keyword>
<comment type="subcellular location">
    <subcellularLocation>
        <location evidence="1">Membrane</location>
        <topology evidence="1">Multi-pass membrane protein</topology>
    </subcellularLocation>
</comment>
<dbReference type="OMA" id="THDSMGQ"/>
<evidence type="ECO:0000256" key="3">
    <source>
        <dbReference type="ARBA" id="ARBA00022692"/>
    </source>
</evidence>
<dbReference type="Pfam" id="PF07690">
    <property type="entry name" value="MFS_1"/>
    <property type="match status" value="1"/>
</dbReference>
<dbReference type="InterPro" id="IPR050930">
    <property type="entry name" value="MFS_Vesicular_Transporter"/>
</dbReference>
<evidence type="ECO:0000313" key="10">
    <source>
        <dbReference type="Proteomes" id="UP000001876"/>
    </source>
</evidence>
<evidence type="ECO:0000313" key="9">
    <source>
        <dbReference type="EMBL" id="EEH54010.1"/>
    </source>
</evidence>
<feature type="transmembrane region" description="Helical" evidence="7">
    <location>
        <begin position="308"/>
        <end position="328"/>
    </location>
</feature>
<feature type="transmembrane region" description="Helical" evidence="7">
    <location>
        <begin position="371"/>
        <end position="391"/>
    </location>
</feature>
<dbReference type="OrthoDB" id="196293at2759"/>
<organism evidence="10">
    <name type="scientific">Micromonas pusilla (strain CCMP1545)</name>
    <name type="common">Picoplanktonic green alga</name>
    <dbReference type="NCBI Taxonomy" id="564608"/>
    <lineage>
        <taxon>Eukaryota</taxon>
        <taxon>Viridiplantae</taxon>
        <taxon>Chlorophyta</taxon>
        <taxon>Mamiellophyceae</taxon>
        <taxon>Mamiellales</taxon>
        <taxon>Mamiellaceae</taxon>
        <taxon>Micromonas</taxon>
    </lineage>
</organism>
<dbReference type="EMBL" id="GG663744">
    <property type="protein sequence ID" value="EEH54010.1"/>
    <property type="molecule type" value="Genomic_DNA"/>
</dbReference>
<evidence type="ECO:0000259" key="8">
    <source>
        <dbReference type="PROSITE" id="PS50850"/>
    </source>
</evidence>
<evidence type="ECO:0000256" key="5">
    <source>
        <dbReference type="ARBA" id="ARBA00023136"/>
    </source>
</evidence>